<feature type="compositionally biased region" description="Low complexity" evidence="1">
    <location>
        <begin position="58"/>
        <end position="69"/>
    </location>
</feature>
<protein>
    <submittedName>
        <fullName evidence="2">Uncharacterized protein</fullName>
    </submittedName>
</protein>
<keyword evidence="3" id="KW-1185">Reference proteome</keyword>
<dbReference type="Proteomes" id="UP001596037">
    <property type="component" value="Unassembled WGS sequence"/>
</dbReference>
<organism evidence="2 3">
    <name type="scientific">Caenimonas terrae</name>
    <dbReference type="NCBI Taxonomy" id="696074"/>
    <lineage>
        <taxon>Bacteria</taxon>
        <taxon>Pseudomonadati</taxon>
        <taxon>Pseudomonadota</taxon>
        <taxon>Betaproteobacteria</taxon>
        <taxon>Burkholderiales</taxon>
        <taxon>Comamonadaceae</taxon>
        <taxon>Caenimonas</taxon>
    </lineage>
</organism>
<evidence type="ECO:0000256" key="1">
    <source>
        <dbReference type="SAM" id="MobiDB-lite"/>
    </source>
</evidence>
<feature type="region of interest" description="Disordered" evidence="1">
    <location>
        <begin position="140"/>
        <end position="197"/>
    </location>
</feature>
<proteinExistence type="predicted"/>
<gene>
    <name evidence="2" type="ORF">ACFPOE_00370</name>
</gene>
<evidence type="ECO:0000313" key="3">
    <source>
        <dbReference type="Proteomes" id="UP001596037"/>
    </source>
</evidence>
<name>A0ABW0N8V6_9BURK</name>
<accession>A0ABW0N8V6</accession>
<feature type="region of interest" description="Disordered" evidence="1">
    <location>
        <begin position="58"/>
        <end position="77"/>
    </location>
</feature>
<dbReference type="RefSeq" id="WP_376848007.1">
    <property type="nucleotide sequence ID" value="NZ_JBHSMF010000002.1"/>
</dbReference>
<comment type="caution">
    <text evidence="2">The sequence shown here is derived from an EMBL/GenBank/DDBJ whole genome shotgun (WGS) entry which is preliminary data.</text>
</comment>
<reference evidence="3" key="1">
    <citation type="journal article" date="2019" name="Int. J. Syst. Evol. Microbiol.">
        <title>The Global Catalogue of Microorganisms (GCM) 10K type strain sequencing project: providing services to taxonomists for standard genome sequencing and annotation.</title>
        <authorList>
            <consortium name="The Broad Institute Genomics Platform"/>
            <consortium name="The Broad Institute Genome Sequencing Center for Infectious Disease"/>
            <person name="Wu L."/>
            <person name="Ma J."/>
        </authorList>
    </citation>
    <scope>NUCLEOTIDE SEQUENCE [LARGE SCALE GENOMIC DNA]</scope>
    <source>
        <strain evidence="3">CCUG 57401</strain>
    </source>
</reference>
<evidence type="ECO:0000313" key="2">
    <source>
        <dbReference type="EMBL" id="MFC5495973.1"/>
    </source>
</evidence>
<sequence length="197" mass="19714">MDVSLRQWPIFVTGLLLGAAGTMSLGLHHPTQAELAAAAPPVTAARPAATPVAAASAPAAPIAQATPDAGSAERADEQMRAAGEAFRQQEAQAALSAPFAVAVATPPKPRVRRIVKEAQEPVIAASPAAEAPIAIAPTTLAQQSEPLARPRSATSVMGAAPAPAPRREPAEATAQPVQAARGSAHAAEGSDASAQSE</sequence>
<dbReference type="EMBL" id="JBHSMF010000002">
    <property type="protein sequence ID" value="MFC5495973.1"/>
    <property type="molecule type" value="Genomic_DNA"/>
</dbReference>